<evidence type="ECO:0000256" key="4">
    <source>
        <dbReference type="ARBA" id="ARBA00022989"/>
    </source>
</evidence>
<evidence type="ECO:0000256" key="1">
    <source>
        <dbReference type="ARBA" id="ARBA00004162"/>
    </source>
</evidence>
<feature type="domain" description="Phage shock protein PspC N-terminal" evidence="7">
    <location>
        <begin position="4"/>
        <end position="61"/>
    </location>
</feature>
<dbReference type="InterPro" id="IPR007168">
    <property type="entry name" value="Phageshock_PspC_N"/>
</dbReference>
<evidence type="ECO:0000313" key="9">
    <source>
        <dbReference type="Proteomes" id="UP000282438"/>
    </source>
</evidence>
<feature type="transmembrane region" description="Helical" evidence="6">
    <location>
        <begin position="36"/>
        <end position="59"/>
    </location>
</feature>
<reference evidence="8 9" key="1">
    <citation type="submission" date="2018-12" db="EMBL/GenBank/DDBJ databases">
        <title>Complete genome sequence of Iodobacter sp. H11R3.</title>
        <authorList>
            <person name="Bae J.-W."/>
        </authorList>
    </citation>
    <scope>NUCLEOTIDE SEQUENCE [LARGE SCALE GENOMIC DNA]</scope>
    <source>
        <strain evidence="8 9">H11R3</strain>
    </source>
</reference>
<dbReference type="GO" id="GO:0005886">
    <property type="term" value="C:plasma membrane"/>
    <property type="evidence" value="ECO:0007669"/>
    <property type="project" value="UniProtKB-SubCell"/>
</dbReference>
<evidence type="ECO:0000256" key="2">
    <source>
        <dbReference type="ARBA" id="ARBA00022475"/>
    </source>
</evidence>
<keyword evidence="3 6" id="KW-0812">Transmembrane</keyword>
<evidence type="ECO:0000259" key="7">
    <source>
        <dbReference type="Pfam" id="PF04024"/>
    </source>
</evidence>
<proteinExistence type="predicted"/>
<keyword evidence="4 6" id="KW-1133">Transmembrane helix</keyword>
<keyword evidence="9" id="KW-1185">Reference proteome</keyword>
<name>A0A3S8ZV46_9NEIS</name>
<evidence type="ECO:0000256" key="6">
    <source>
        <dbReference type="SAM" id="Phobius"/>
    </source>
</evidence>
<evidence type="ECO:0000313" key="8">
    <source>
        <dbReference type="EMBL" id="AZN37331.1"/>
    </source>
</evidence>
<dbReference type="KEGG" id="iod:EJO50_13045"/>
<gene>
    <name evidence="8" type="ORF">EJO50_13045</name>
</gene>
<dbReference type="AlphaFoldDB" id="A0A3S8ZV46"/>
<evidence type="ECO:0000256" key="3">
    <source>
        <dbReference type="ARBA" id="ARBA00022692"/>
    </source>
</evidence>
<sequence>MNKVLRRSCDDQWIAGVMGGLAHYLGIGSGKLRLTFVIVSCLSAAFPGIFAYLILWFLIPKQTA</sequence>
<protein>
    <submittedName>
        <fullName evidence="8">PspC domain-containing protein</fullName>
    </submittedName>
</protein>
<dbReference type="PANTHER" id="PTHR33885">
    <property type="entry name" value="PHAGE SHOCK PROTEIN C"/>
    <property type="match status" value="1"/>
</dbReference>
<accession>A0A3S8ZV46</accession>
<keyword evidence="5 6" id="KW-0472">Membrane</keyword>
<dbReference type="Pfam" id="PF04024">
    <property type="entry name" value="PspC"/>
    <property type="match status" value="1"/>
</dbReference>
<dbReference type="EMBL" id="CP034433">
    <property type="protein sequence ID" value="AZN37331.1"/>
    <property type="molecule type" value="Genomic_DNA"/>
</dbReference>
<evidence type="ECO:0000256" key="5">
    <source>
        <dbReference type="ARBA" id="ARBA00023136"/>
    </source>
</evidence>
<comment type="subcellular location">
    <subcellularLocation>
        <location evidence="1">Cell membrane</location>
        <topology evidence="1">Single-pass membrane protein</topology>
    </subcellularLocation>
</comment>
<dbReference type="InterPro" id="IPR052027">
    <property type="entry name" value="PspC"/>
</dbReference>
<dbReference type="RefSeq" id="WP_125974834.1">
    <property type="nucleotide sequence ID" value="NZ_CP034433.1"/>
</dbReference>
<feature type="transmembrane region" description="Helical" evidence="6">
    <location>
        <begin position="12"/>
        <end position="30"/>
    </location>
</feature>
<dbReference type="OrthoDB" id="9154309at2"/>
<keyword evidence="2" id="KW-1003">Cell membrane</keyword>
<dbReference type="Proteomes" id="UP000282438">
    <property type="component" value="Chromosome"/>
</dbReference>
<dbReference type="PANTHER" id="PTHR33885:SF3">
    <property type="entry name" value="PHAGE SHOCK PROTEIN C"/>
    <property type="match status" value="1"/>
</dbReference>
<organism evidence="8 9">
    <name type="scientific">Iodobacter ciconiae</name>
    <dbReference type="NCBI Taxonomy" id="2496266"/>
    <lineage>
        <taxon>Bacteria</taxon>
        <taxon>Pseudomonadati</taxon>
        <taxon>Pseudomonadota</taxon>
        <taxon>Betaproteobacteria</taxon>
        <taxon>Neisseriales</taxon>
        <taxon>Chitinibacteraceae</taxon>
        <taxon>Iodobacter</taxon>
    </lineage>
</organism>